<sequence length="35" mass="3852">MSFRASVFSKKELALILSASLIVSSILYISYVTGR</sequence>
<name>A0A0D5C213_9ARCH</name>
<dbReference type="STRING" id="1580092.NADRNF5_0738"/>
<organism evidence="2 3">
    <name type="scientific">Nitrosopumilus adriaticus</name>
    <dbReference type="NCBI Taxonomy" id="1580092"/>
    <lineage>
        <taxon>Archaea</taxon>
        <taxon>Nitrososphaerota</taxon>
        <taxon>Nitrososphaeria</taxon>
        <taxon>Nitrosopumilales</taxon>
        <taxon>Nitrosopumilaceae</taxon>
        <taxon>Nitrosopumilus</taxon>
    </lineage>
</organism>
<reference evidence="3" key="1">
    <citation type="submission" date="2015-03" db="EMBL/GenBank/DDBJ databases">
        <title>Characterization of two novel Thaumarchaeota isolated from the Northern Adriatic Sea.</title>
        <authorList>
            <person name="Bayer B."/>
            <person name="Vojvoda J."/>
            <person name="Offre P."/>
            <person name="Srivastava A."/>
            <person name="Elisabeth N."/>
            <person name="Garcia J.A.L."/>
            <person name="Schleper C."/>
            <person name="Herndl G.J."/>
        </authorList>
    </citation>
    <scope>NUCLEOTIDE SEQUENCE [LARGE SCALE GENOMIC DNA]</scope>
    <source>
        <strain evidence="3">NF5</strain>
    </source>
</reference>
<dbReference type="Proteomes" id="UP000032408">
    <property type="component" value="Chromosome"/>
</dbReference>
<dbReference type="EMBL" id="CP011070">
    <property type="protein sequence ID" value="AJW70432.1"/>
    <property type="molecule type" value="Genomic_DNA"/>
</dbReference>
<evidence type="ECO:0000313" key="2">
    <source>
        <dbReference type="EMBL" id="AJW70432.1"/>
    </source>
</evidence>
<dbReference type="AlphaFoldDB" id="A0A0D5C213"/>
<evidence type="ECO:0000256" key="1">
    <source>
        <dbReference type="SAM" id="Phobius"/>
    </source>
</evidence>
<feature type="transmembrane region" description="Helical" evidence="1">
    <location>
        <begin position="12"/>
        <end position="31"/>
    </location>
</feature>
<keyword evidence="3" id="KW-1185">Reference proteome</keyword>
<evidence type="ECO:0000313" key="3">
    <source>
        <dbReference type="Proteomes" id="UP000032408"/>
    </source>
</evidence>
<gene>
    <name evidence="2" type="ORF">NADRNF5_0738</name>
</gene>
<protein>
    <submittedName>
        <fullName evidence="2">Uncharacterized protein</fullName>
    </submittedName>
</protein>
<keyword evidence="1" id="KW-0812">Transmembrane</keyword>
<proteinExistence type="predicted"/>
<reference evidence="2 3" key="2">
    <citation type="journal article" date="2016" name="ISME J.">
        <title>Physiological and genomic characterization of two novel marine thaumarchaeal strains indicates niche differentiation.</title>
        <authorList>
            <person name="Bayer B."/>
            <person name="Vojvoda J."/>
            <person name="Offre P."/>
            <person name="Alves R.J."/>
            <person name="Elisabeth N.H."/>
            <person name="Garcia J.A."/>
            <person name="Volland J.M."/>
            <person name="Srivastava A."/>
            <person name="Schleper C."/>
            <person name="Herndl G.J."/>
        </authorList>
    </citation>
    <scope>NUCLEOTIDE SEQUENCE [LARGE SCALE GENOMIC DNA]</scope>
    <source>
        <strain evidence="2 3">NF5</strain>
    </source>
</reference>
<keyword evidence="1" id="KW-1133">Transmembrane helix</keyword>
<dbReference type="KEGG" id="nin:NADRNF5_0738"/>
<keyword evidence="1" id="KW-0472">Membrane</keyword>
<dbReference type="HOGENOM" id="CLU_3362472_0_0_2"/>
<accession>A0A0D5C213</accession>